<evidence type="ECO:0000313" key="2">
    <source>
        <dbReference type="EMBL" id="RHZ72557.1"/>
    </source>
</evidence>
<feature type="compositionally biased region" description="Acidic residues" evidence="1">
    <location>
        <begin position="164"/>
        <end position="183"/>
    </location>
</feature>
<feature type="compositionally biased region" description="Low complexity" evidence="1">
    <location>
        <begin position="79"/>
        <end position="89"/>
    </location>
</feature>
<dbReference type="OrthoDB" id="4850648at2759"/>
<gene>
    <name evidence="2" type="ORF">Glove_242g8</name>
</gene>
<name>A0A397ICL7_9GLOM</name>
<proteinExistence type="predicted"/>
<accession>A0A397ICL7</accession>
<dbReference type="EMBL" id="PQFF01000224">
    <property type="protein sequence ID" value="RHZ72557.1"/>
    <property type="molecule type" value="Genomic_DNA"/>
</dbReference>
<dbReference type="PANTHER" id="PTHR37827:SF1">
    <property type="entry name" value="HNH DOMAIN-CONTAINING PROTEIN"/>
    <property type="match status" value="1"/>
</dbReference>
<evidence type="ECO:0000256" key="1">
    <source>
        <dbReference type="SAM" id="MobiDB-lite"/>
    </source>
</evidence>
<evidence type="ECO:0000313" key="3">
    <source>
        <dbReference type="Proteomes" id="UP000266861"/>
    </source>
</evidence>
<dbReference type="PANTHER" id="PTHR37827">
    <property type="entry name" value="TUDOR DOMAIN-CONTAINING PROTEIN"/>
    <property type="match status" value="1"/>
</dbReference>
<feature type="region of interest" description="Disordered" evidence="1">
    <location>
        <begin position="70"/>
        <end position="95"/>
    </location>
</feature>
<dbReference type="AlphaFoldDB" id="A0A397ICL7"/>
<sequence>MNKTNKTNSRKTTKIAKQKLETQKKLEKLILFKATFYQVLCDHNPNIIASDDADSIEYLAEQVWNLGSLEVNNNDDDNNNNNNDNNNNNSEIINDNKSSSLLSEQEIVTKIYEIVKDDFIIFEICDGEEKCLQICRDIIEKWNSAITSSEPTVSTIHNTTISQDSEEDDDDNNEEEEEEEEIEPGTCSLCRRHMRLSFHHLIPRMMHKRVVTKGIFTRLECNTRGIKICKTCHRCIHKMIPHAQLALKYNTQEMLLQHEGISKFVQWNSKQKDYRARK</sequence>
<dbReference type="STRING" id="1348612.A0A397ICL7"/>
<protein>
    <recommendedName>
        <fullName evidence="4">HNH domain-containing protein</fullName>
    </recommendedName>
</protein>
<dbReference type="Proteomes" id="UP000266861">
    <property type="component" value="Unassembled WGS sequence"/>
</dbReference>
<reference evidence="2 3" key="1">
    <citation type="submission" date="2018-08" db="EMBL/GenBank/DDBJ databases">
        <title>Genome and evolution of the arbuscular mycorrhizal fungus Diversispora epigaea (formerly Glomus versiforme) and its bacterial endosymbionts.</title>
        <authorList>
            <person name="Sun X."/>
            <person name="Fei Z."/>
            <person name="Harrison M."/>
        </authorList>
    </citation>
    <scope>NUCLEOTIDE SEQUENCE [LARGE SCALE GENOMIC DNA]</scope>
    <source>
        <strain evidence="2 3">IT104</strain>
    </source>
</reference>
<feature type="region of interest" description="Disordered" evidence="1">
    <location>
        <begin position="153"/>
        <end position="184"/>
    </location>
</feature>
<keyword evidence="3" id="KW-1185">Reference proteome</keyword>
<organism evidence="2 3">
    <name type="scientific">Diversispora epigaea</name>
    <dbReference type="NCBI Taxonomy" id="1348612"/>
    <lineage>
        <taxon>Eukaryota</taxon>
        <taxon>Fungi</taxon>
        <taxon>Fungi incertae sedis</taxon>
        <taxon>Mucoromycota</taxon>
        <taxon>Glomeromycotina</taxon>
        <taxon>Glomeromycetes</taxon>
        <taxon>Diversisporales</taxon>
        <taxon>Diversisporaceae</taxon>
        <taxon>Diversispora</taxon>
    </lineage>
</organism>
<feature type="compositionally biased region" description="Polar residues" evidence="1">
    <location>
        <begin position="153"/>
        <end position="163"/>
    </location>
</feature>
<comment type="caution">
    <text evidence="2">The sequence shown here is derived from an EMBL/GenBank/DDBJ whole genome shotgun (WGS) entry which is preliminary data.</text>
</comment>
<evidence type="ECO:0008006" key="4">
    <source>
        <dbReference type="Google" id="ProtNLM"/>
    </source>
</evidence>